<feature type="compositionally biased region" description="Acidic residues" evidence="11">
    <location>
        <begin position="19"/>
        <end position="34"/>
    </location>
</feature>
<feature type="compositionally biased region" description="Basic and acidic residues" evidence="11">
    <location>
        <begin position="161"/>
        <end position="171"/>
    </location>
</feature>
<name>A0A6P8VF95_GYMAC</name>
<dbReference type="GO" id="GO:0005737">
    <property type="term" value="C:cytoplasm"/>
    <property type="evidence" value="ECO:0007669"/>
    <property type="project" value="UniProtKB-SubCell"/>
</dbReference>
<evidence type="ECO:0000256" key="11">
    <source>
        <dbReference type="SAM" id="MobiDB-lite"/>
    </source>
</evidence>
<dbReference type="GeneID" id="117554661"/>
<dbReference type="OrthoDB" id="1906282at2759"/>
<dbReference type="KEGG" id="gacu:117554661"/>
<reference evidence="13" key="1">
    <citation type="submission" date="2025-08" db="UniProtKB">
        <authorList>
            <consortium name="RefSeq"/>
        </authorList>
    </citation>
    <scope>IDENTIFICATION</scope>
</reference>
<evidence type="ECO:0000256" key="2">
    <source>
        <dbReference type="ARBA" id="ARBA00004496"/>
    </source>
</evidence>
<dbReference type="GO" id="GO:0008380">
    <property type="term" value="P:RNA splicing"/>
    <property type="evidence" value="ECO:0007669"/>
    <property type="project" value="UniProtKB-KW"/>
</dbReference>
<protein>
    <recommendedName>
        <fullName evidence="9">U5 small nuclear ribonucleoprotein TSSC4</fullName>
    </recommendedName>
</protein>
<evidence type="ECO:0000256" key="8">
    <source>
        <dbReference type="ARBA" id="ARBA00023242"/>
    </source>
</evidence>
<dbReference type="GO" id="GO:0006397">
    <property type="term" value="P:mRNA processing"/>
    <property type="evidence" value="ECO:0007669"/>
    <property type="project" value="UniProtKB-KW"/>
</dbReference>
<dbReference type="CTD" id="10078"/>
<feature type="region of interest" description="Disordered" evidence="11">
    <location>
        <begin position="1"/>
        <end position="82"/>
    </location>
</feature>
<dbReference type="PANTHER" id="PTHR13445">
    <property type="entry name" value="TUMOR SUPPRESSING SUBTRANSFERABLE CANDIDATE 4 TSSC4"/>
    <property type="match status" value="1"/>
</dbReference>
<feature type="region of interest" description="Disordered" evidence="11">
    <location>
        <begin position="102"/>
        <end position="331"/>
    </location>
</feature>
<feature type="compositionally biased region" description="Acidic residues" evidence="11">
    <location>
        <begin position="45"/>
        <end position="58"/>
    </location>
</feature>
<comment type="similarity">
    <text evidence="3">Belongs to the TSSC4 family.</text>
</comment>
<evidence type="ECO:0000256" key="7">
    <source>
        <dbReference type="ARBA" id="ARBA00023187"/>
    </source>
</evidence>
<gene>
    <name evidence="13" type="primary">tssc4</name>
</gene>
<accession>A0A6P8VF95</accession>
<organism evidence="12 13">
    <name type="scientific">Gymnodraco acuticeps</name>
    <name type="common">Antarctic dragonfish</name>
    <dbReference type="NCBI Taxonomy" id="8218"/>
    <lineage>
        <taxon>Eukaryota</taxon>
        <taxon>Metazoa</taxon>
        <taxon>Chordata</taxon>
        <taxon>Craniata</taxon>
        <taxon>Vertebrata</taxon>
        <taxon>Euteleostomi</taxon>
        <taxon>Actinopterygii</taxon>
        <taxon>Neopterygii</taxon>
        <taxon>Teleostei</taxon>
        <taxon>Neoteleostei</taxon>
        <taxon>Acanthomorphata</taxon>
        <taxon>Eupercaria</taxon>
        <taxon>Perciformes</taxon>
        <taxon>Notothenioidei</taxon>
        <taxon>Bathydraconidae</taxon>
        <taxon>Gymnodraco</taxon>
    </lineage>
</organism>
<keyword evidence="8" id="KW-0539">Nucleus</keyword>
<comment type="function">
    <text evidence="10">Protein associated with the U5 snRNP, during its maturation and its post-splicing recycling and which is required for spliceosomal tri-snRNP complex assembly in the nucleus. Has a molecular sequestering activity and transiently hinders SNRNP200 binding sites for constitutive splicing factors that intervene later during the assembly of the spliceosome and splicing. Together with its molecular sequestering activity, may also function as a molecular adapter and placeholder, coordinating the assembly of the U5 snRNP and its association with the U4/U6 di-snRNP.</text>
</comment>
<proteinExistence type="inferred from homology"/>
<dbReference type="InterPro" id="IPR029338">
    <property type="entry name" value="TSSC4"/>
</dbReference>
<comment type="subcellular location">
    <subcellularLocation>
        <location evidence="2">Cytoplasm</location>
    </subcellularLocation>
    <subcellularLocation>
        <location evidence="1">Nucleus</location>
    </subcellularLocation>
</comment>
<dbReference type="InParanoid" id="A0A6P8VF95"/>
<evidence type="ECO:0000256" key="5">
    <source>
        <dbReference type="ARBA" id="ARBA00022664"/>
    </source>
</evidence>
<dbReference type="Pfam" id="PF15264">
    <property type="entry name" value="TSSC4"/>
    <property type="match status" value="1"/>
</dbReference>
<feature type="compositionally biased region" description="Low complexity" evidence="11">
    <location>
        <begin position="102"/>
        <end position="117"/>
    </location>
</feature>
<keyword evidence="7" id="KW-0508">mRNA splicing</keyword>
<evidence type="ECO:0000256" key="4">
    <source>
        <dbReference type="ARBA" id="ARBA00022490"/>
    </source>
</evidence>
<evidence type="ECO:0000256" key="1">
    <source>
        <dbReference type="ARBA" id="ARBA00004123"/>
    </source>
</evidence>
<evidence type="ECO:0000256" key="6">
    <source>
        <dbReference type="ARBA" id="ARBA00022728"/>
    </source>
</evidence>
<dbReference type="PANTHER" id="PTHR13445:SF3">
    <property type="entry name" value="U5 SMALL NUCLEAR RIBONUCLEOPROTEIN TSSC4"/>
    <property type="match status" value="1"/>
</dbReference>
<sequence>MCASSLAVEMSDQKNGGDHEDDLDELSASDESEPEGGLSSAPFDPELDDDDDDDDDGGEVVLSAPPAGRLVQSPFSLRGGGSAFSNRSHSIFECLDSVARLASSSASSSSSSSSSSSQNHRPVSDGVFARPLPPPPSRKTSQPAPSSPTPAKKRGVPDYLVHPERWTRYSLEDVTETSEQGNTRAAHNFLSSLQQSKEPQESAGDSNLQHKMVFSRPSGLKEQPADPPTAATGRDKEARLRLLEEEECRKKDTRLSHLEEEDAVEEKEMAEARRTEQRGGNAEEKDTRAAVGGAEEEKKKVQKGVQEGEDVPSFRKTKRKNYRTSAGQEDN</sequence>
<dbReference type="GO" id="GO:0005681">
    <property type="term" value="C:spliceosomal complex"/>
    <property type="evidence" value="ECO:0007669"/>
    <property type="project" value="UniProtKB-KW"/>
</dbReference>
<dbReference type="Proteomes" id="UP000515161">
    <property type="component" value="Unplaced"/>
</dbReference>
<keyword evidence="6" id="KW-0747">Spliceosome</keyword>
<feature type="compositionally biased region" description="Basic and acidic residues" evidence="11">
    <location>
        <begin position="233"/>
        <end position="258"/>
    </location>
</feature>
<evidence type="ECO:0000313" key="13">
    <source>
        <dbReference type="RefSeq" id="XP_034085023.1"/>
    </source>
</evidence>
<dbReference type="AlphaFoldDB" id="A0A6P8VF95"/>
<keyword evidence="12" id="KW-1185">Reference proteome</keyword>
<keyword evidence="4" id="KW-0963">Cytoplasm</keyword>
<dbReference type="RefSeq" id="XP_034085023.1">
    <property type="nucleotide sequence ID" value="XM_034229132.1"/>
</dbReference>
<keyword evidence="5" id="KW-0507">mRNA processing</keyword>
<evidence type="ECO:0000256" key="10">
    <source>
        <dbReference type="ARBA" id="ARBA00045970"/>
    </source>
</evidence>
<evidence type="ECO:0000313" key="12">
    <source>
        <dbReference type="Proteomes" id="UP000515161"/>
    </source>
</evidence>
<dbReference type="FunCoup" id="A0A6P8VF95">
    <property type="interactions" value="110"/>
</dbReference>
<feature type="compositionally biased region" description="Polar residues" evidence="11">
    <location>
        <begin position="177"/>
        <end position="209"/>
    </location>
</feature>
<evidence type="ECO:0000256" key="9">
    <source>
        <dbReference type="ARBA" id="ARBA00035304"/>
    </source>
</evidence>
<feature type="compositionally biased region" description="Basic and acidic residues" evidence="11">
    <location>
        <begin position="266"/>
        <end position="288"/>
    </location>
</feature>
<evidence type="ECO:0000256" key="3">
    <source>
        <dbReference type="ARBA" id="ARBA00010362"/>
    </source>
</evidence>